<protein>
    <submittedName>
        <fullName evidence="3">DUF4142 domain-containing protein</fullName>
    </submittedName>
</protein>
<dbReference type="Pfam" id="PF13628">
    <property type="entry name" value="DUF4142"/>
    <property type="match status" value="1"/>
</dbReference>
<evidence type="ECO:0000313" key="4">
    <source>
        <dbReference type="Proteomes" id="UP001183388"/>
    </source>
</evidence>
<dbReference type="Proteomes" id="UP001183388">
    <property type="component" value="Unassembled WGS sequence"/>
</dbReference>
<dbReference type="InterPro" id="IPR025419">
    <property type="entry name" value="DUF4142"/>
</dbReference>
<evidence type="ECO:0000256" key="1">
    <source>
        <dbReference type="SAM" id="SignalP"/>
    </source>
</evidence>
<sequence>MTPARMAATALAALFLVGLQAGPSDAAPAVVTAADQTFLISAHEGNLAEIAAGEDAGLNATTACVKDVGASLVEDHTRLDDALTALAGRLGVPLPDAPTPEQEQQLAAIREHAGTAAYDRAWLAAQAAAHEETLALIDRELDTGNNTEVRAAARDARPVVETHLERVRGGECHPAPA</sequence>
<feature type="signal peptide" evidence="1">
    <location>
        <begin position="1"/>
        <end position="26"/>
    </location>
</feature>
<dbReference type="EMBL" id="JAVREN010000007">
    <property type="protein sequence ID" value="MDT0306625.1"/>
    <property type="molecule type" value="Genomic_DNA"/>
</dbReference>
<keyword evidence="1" id="KW-0732">Signal</keyword>
<reference evidence="4" key="1">
    <citation type="submission" date="2023-07" db="EMBL/GenBank/DDBJ databases">
        <title>30 novel species of actinomycetes from the DSMZ collection.</title>
        <authorList>
            <person name="Nouioui I."/>
        </authorList>
    </citation>
    <scope>NUCLEOTIDE SEQUENCE [LARGE SCALE GENOMIC DNA]</scope>
    <source>
        <strain evidence="4">DSM 44917</strain>
    </source>
</reference>
<organism evidence="3 4">
    <name type="scientific">Streptomyces boetiae</name>
    <dbReference type="NCBI Taxonomy" id="3075541"/>
    <lineage>
        <taxon>Bacteria</taxon>
        <taxon>Bacillati</taxon>
        <taxon>Actinomycetota</taxon>
        <taxon>Actinomycetes</taxon>
        <taxon>Kitasatosporales</taxon>
        <taxon>Streptomycetaceae</taxon>
        <taxon>Streptomyces</taxon>
    </lineage>
</organism>
<dbReference type="RefSeq" id="WP_311629564.1">
    <property type="nucleotide sequence ID" value="NZ_JAVREN010000007.1"/>
</dbReference>
<dbReference type="PANTHER" id="PTHR38593">
    <property type="entry name" value="BLR2558 PROTEIN"/>
    <property type="match status" value="1"/>
</dbReference>
<keyword evidence="4" id="KW-1185">Reference proteome</keyword>
<dbReference type="PANTHER" id="PTHR38593:SF1">
    <property type="entry name" value="BLR2558 PROTEIN"/>
    <property type="match status" value="1"/>
</dbReference>
<evidence type="ECO:0000313" key="3">
    <source>
        <dbReference type="EMBL" id="MDT0306625.1"/>
    </source>
</evidence>
<feature type="chain" id="PRO_5046274467" evidence="1">
    <location>
        <begin position="27"/>
        <end position="177"/>
    </location>
</feature>
<gene>
    <name evidence="3" type="ORF">RM780_06575</name>
</gene>
<dbReference type="Gene3D" id="1.20.1260.10">
    <property type="match status" value="1"/>
</dbReference>
<evidence type="ECO:0000259" key="2">
    <source>
        <dbReference type="Pfam" id="PF13628"/>
    </source>
</evidence>
<comment type="caution">
    <text evidence="3">The sequence shown here is derived from an EMBL/GenBank/DDBJ whole genome shotgun (WGS) entry which is preliminary data.</text>
</comment>
<name>A0ABU2L4Y6_9ACTN</name>
<accession>A0ABU2L4Y6</accession>
<feature type="domain" description="DUF4142" evidence="2">
    <location>
        <begin position="34"/>
        <end position="168"/>
    </location>
</feature>
<dbReference type="InterPro" id="IPR012347">
    <property type="entry name" value="Ferritin-like"/>
</dbReference>
<proteinExistence type="predicted"/>